<protein>
    <submittedName>
        <fullName evidence="2">TIGR03085 family metal-binding protein</fullName>
    </submittedName>
</protein>
<feature type="domain" description="Mycothiol-dependent maleylpyruvate isomerase metal-binding" evidence="1">
    <location>
        <begin position="6"/>
        <end position="88"/>
    </location>
</feature>
<evidence type="ECO:0000313" key="2">
    <source>
        <dbReference type="EMBL" id="GAA2225444.1"/>
    </source>
</evidence>
<dbReference type="RefSeq" id="WP_344634043.1">
    <property type="nucleotide sequence ID" value="NZ_BAAATR010000001.1"/>
</dbReference>
<keyword evidence="3" id="KW-1185">Reference proteome</keyword>
<dbReference type="Pfam" id="PF11716">
    <property type="entry name" value="MDMPI_N"/>
    <property type="match status" value="1"/>
</dbReference>
<proteinExistence type="predicted"/>
<dbReference type="NCBIfam" id="TIGR03085">
    <property type="entry name" value="TIGR03085 family metal-binding protein"/>
    <property type="match status" value="1"/>
</dbReference>
<dbReference type="InterPro" id="IPR024344">
    <property type="entry name" value="MDMPI_metal-binding"/>
</dbReference>
<dbReference type="NCBIfam" id="TIGR03083">
    <property type="entry name" value="maleylpyruvate isomerase family mycothiol-dependent enzyme"/>
    <property type="match status" value="1"/>
</dbReference>
<evidence type="ECO:0000259" key="1">
    <source>
        <dbReference type="Pfam" id="PF11716"/>
    </source>
</evidence>
<name>A0ABP5Q3X1_9ACTN</name>
<accession>A0ABP5Q3X1</accession>
<gene>
    <name evidence="2" type="ORF">GCM10010430_00200</name>
</gene>
<comment type="caution">
    <text evidence="2">The sequence shown here is derived from an EMBL/GenBank/DDBJ whole genome shotgun (WGS) entry which is preliminary data.</text>
</comment>
<dbReference type="SUPFAM" id="SSF109854">
    <property type="entry name" value="DinB/YfiT-like putative metalloenzymes"/>
    <property type="match status" value="1"/>
</dbReference>
<reference evidence="3" key="1">
    <citation type="journal article" date="2019" name="Int. J. Syst. Evol. Microbiol.">
        <title>The Global Catalogue of Microorganisms (GCM) 10K type strain sequencing project: providing services to taxonomists for standard genome sequencing and annotation.</title>
        <authorList>
            <consortium name="The Broad Institute Genomics Platform"/>
            <consortium name="The Broad Institute Genome Sequencing Center for Infectious Disease"/>
            <person name="Wu L."/>
            <person name="Ma J."/>
        </authorList>
    </citation>
    <scope>NUCLEOTIDE SEQUENCE [LARGE SCALE GENOMIC DNA]</scope>
    <source>
        <strain evidence="3">JCM 7356</strain>
    </source>
</reference>
<dbReference type="Proteomes" id="UP001500305">
    <property type="component" value="Unassembled WGS sequence"/>
</dbReference>
<sequence length="213" mass="23360">MSNSARTERQRLAELLTAAGPDAPTLCEGWTTRDLAAHLVLRERRADAAPGIRVQALAGWTARVQAGYAERPYEELVQLFRSGPPRLSPFALPGVDEAANTVEYFVHAEDVRRAVEWEPQEVSTELAQALWRRLPMLTRLEAGRKTPVRLSLRWPGTGSLEFGPRGTDQVELTGSPAELTLFTFGRGARTTLQVEGPAQAVEALGAVLPLPRD</sequence>
<evidence type="ECO:0000313" key="3">
    <source>
        <dbReference type="Proteomes" id="UP001500305"/>
    </source>
</evidence>
<dbReference type="EMBL" id="BAAATR010000001">
    <property type="protein sequence ID" value="GAA2225444.1"/>
    <property type="molecule type" value="Genomic_DNA"/>
</dbReference>
<dbReference type="InterPro" id="IPR017519">
    <property type="entry name" value="CHP03085"/>
</dbReference>
<dbReference type="InterPro" id="IPR017517">
    <property type="entry name" value="Maleyloyr_isom"/>
</dbReference>
<organism evidence="2 3">
    <name type="scientific">Kitasatospora cystarginea</name>
    <dbReference type="NCBI Taxonomy" id="58350"/>
    <lineage>
        <taxon>Bacteria</taxon>
        <taxon>Bacillati</taxon>
        <taxon>Actinomycetota</taxon>
        <taxon>Actinomycetes</taxon>
        <taxon>Kitasatosporales</taxon>
        <taxon>Streptomycetaceae</taxon>
        <taxon>Kitasatospora</taxon>
    </lineage>
</organism>
<dbReference type="InterPro" id="IPR034660">
    <property type="entry name" value="DinB/YfiT-like"/>
</dbReference>